<evidence type="ECO:0000259" key="7">
    <source>
        <dbReference type="PROSITE" id="PS50109"/>
    </source>
</evidence>
<evidence type="ECO:0000256" key="2">
    <source>
        <dbReference type="ARBA" id="ARBA00012438"/>
    </source>
</evidence>
<gene>
    <name evidence="9" type="ORF">B1199_09110</name>
</gene>
<dbReference type="InterPro" id="IPR003661">
    <property type="entry name" value="HisK_dim/P_dom"/>
</dbReference>
<dbReference type="PROSITE" id="PS50110">
    <property type="entry name" value="RESPONSE_REGULATORY"/>
    <property type="match status" value="1"/>
</dbReference>
<keyword evidence="5" id="KW-0418">Kinase</keyword>
<dbReference type="InterPro" id="IPR029016">
    <property type="entry name" value="GAF-like_dom_sf"/>
</dbReference>
<dbReference type="InterPro" id="IPR003018">
    <property type="entry name" value="GAF"/>
</dbReference>
<dbReference type="SMART" id="SM00387">
    <property type="entry name" value="HATPase_c"/>
    <property type="match status" value="1"/>
</dbReference>
<feature type="domain" description="Response regulatory" evidence="8">
    <location>
        <begin position="420"/>
        <end position="531"/>
    </location>
</feature>
<evidence type="ECO:0000256" key="5">
    <source>
        <dbReference type="ARBA" id="ARBA00022777"/>
    </source>
</evidence>
<dbReference type="InterPro" id="IPR011006">
    <property type="entry name" value="CheY-like_superfamily"/>
</dbReference>
<keyword evidence="3 6" id="KW-0597">Phosphoprotein</keyword>
<dbReference type="Gene3D" id="3.30.565.10">
    <property type="entry name" value="Histidine kinase-like ATPase, C-terminal domain"/>
    <property type="match status" value="1"/>
</dbReference>
<dbReference type="GO" id="GO:0000155">
    <property type="term" value="F:phosphorelay sensor kinase activity"/>
    <property type="evidence" value="ECO:0007669"/>
    <property type="project" value="InterPro"/>
</dbReference>
<dbReference type="InterPro" id="IPR036890">
    <property type="entry name" value="HATPase_C_sf"/>
</dbReference>
<evidence type="ECO:0000259" key="8">
    <source>
        <dbReference type="PROSITE" id="PS50110"/>
    </source>
</evidence>
<keyword evidence="10" id="KW-1185">Reference proteome</keyword>
<dbReference type="InterPro" id="IPR004358">
    <property type="entry name" value="Sig_transdc_His_kin-like_C"/>
</dbReference>
<reference evidence="9 10" key="1">
    <citation type="submission" date="2017-02" db="EMBL/GenBank/DDBJ databases">
        <title>Pseudoalteromonas ulvae TC14 Genome.</title>
        <authorList>
            <person name="Molmeret M."/>
        </authorList>
    </citation>
    <scope>NUCLEOTIDE SEQUENCE [LARGE SCALE GENOMIC DNA]</scope>
    <source>
        <strain evidence="9">TC14</strain>
    </source>
</reference>
<evidence type="ECO:0000313" key="9">
    <source>
        <dbReference type="EMBL" id="OUL58476.1"/>
    </source>
</evidence>
<feature type="modified residue" description="4-aspartylphosphate" evidence="6">
    <location>
        <position position="469"/>
    </location>
</feature>
<sequence length="535" mass="58607">MQIAAKPSDENLRLKTLFSYDILDTDGEIVFDELTQLASEICDTPIALISLVDPDRQWFKAKVGLDVSETERDIAFCSHAILQQDLFEVSNALEDERFADNPLVTAGPEIRFYAGTQLVAPNGQPIGTLCAISDKPKKLTDKQKKALTILGREVIAQLELRKTMLSLAQANQNKTDFLSRISHEIRTPLNAIIGFSDILIERESDYNLPDEAAEYIRHISFSGKHLLSVINSVLDLNKIEAGKMELANEVVILATFLRDIHGMLASEAKKSGIELRLDLADNLPATLSVDRSKLAEVLVNLMNNSIKFSDAGQHITVKVSLSSNHEICFEVIDEGIGISAADQAKLFSKYQQVGNHQRGGTGIGLCLCKGFIELMGGTLHVQSEEGKGTHIKFYLGQGAASTKITEQRNPNKQLIASSLNVLIVEDNPLNQMVAQALFQSLGCIVTMAATGEEGVSLATEQAYECIFMDIQLPGISGYQALQQIRDAGVDTPIIALTADVFSSDYLKEGFDGFISKPMERAVLINVINQTLQSHQ</sequence>
<comment type="catalytic activity">
    <reaction evidence="1">
        <text>ATP + protein L-histidine = ADP + protein N-phospho-L-histidine.</text>
        <dbReference type="EC" id="2.7.13.3"/>
    </reaction>
</comment>
<dbReference type="SUPFAM" id="SSF47384">
    <property type="entry name" value="Homodimeric domain of signal transducing histidine kinase"/>
    <property type="match status" value="1"/>
</dbReference>
<protein>
    <recommendedName>
        <fullName evidence="2">histidine kinase</fullName>
        <ecNumber evidence="2">2.7.13.3</ecNumber>
    </recommendedName>
</protein>
<dbReference type="CDD" id="cd17546">
    <property type="entry name" value="REC_hyHK_CKI1_RcsC-like"/>
    <property type="match status" value="1"/>
</dbReference>
<evidence type="ECO:0000256" key="6">
    <source>
        <dbReference type="PROSITE-ProRule" id="PRU00169"/>
    </source>
</evidence>
<accession>A0A244CSN9</accession>
<dbReference type="CDD" id="cd00082">
    <property type="entry name" value="HisKA"/>
    <property type="match status" value="1"/>
</dbReference>
<evidence type="ECO:0000313" key="10">
    <source>
        <dbReference type="Proteomes" id="UP000194841"/>
    </source>
</evidence>
<dbReference type="PROSITE" id="PS50109">
    <property type="entry name" value="HIS_KIN"/>
    <property type="match status" value="1"/>
</dbReference>
<dbReference type="PANTHER" id="PTHR43047:SF64">
    <property type="entry name" value="HISTIDINE KINASE CONTAINING CHEY-HOMOLOGOUS RECEIVER DOMAIN AND PAS DOMAIN-RELATED"/>
    <property type="match status" value="1"/>
</dbReference>
<dbReference type="Gene3D" id="3.30.450.40">
    <property type="match status" value="1"/>
</dbReference>
<dbReference type="InterPro" id="IPR001789">
    <property type="entry name" value="Sig_transdc_resp-reg_receiver"/>
</dbReference>
<dbReference type="AlphaFoldDB" id="A0A244CSN9"/>
<dbReference type="Gene3D" id="1.10.287.130">
    <property type="match status" value="1"/>
</dbReference>
<dbReference type="SMART" id="SM00448">
    <property type="entry name" value="REC"/>
    <property type="match status" value="1"/>
</dbReference>
<dbReference type="Pfam" id="PF02518">
    <property type="entry name" value="HATPase_c"/>
    <property type="match status" value="1"/>
</dbReference>
<dbReference type="SUPFAM" id="SSF55781">
    <property type="entry name" value="GAF domain-like"/>
    <property type="match status" value="1"/>
</dbReference>
<evidence type="ECO:0000256" key="4">
    <source>
        <dbReference type="ARBA" id="ARBA00022679"/>
    </source>
</evidence>
<evidence type="ECO:0000256" key="1">
    <source>
        <dbReference type="ARBA" id="ARBA00000085"/>
    </source>
</evidence>
<dbReference type="InterPro" id="IPR036097">
    <property type="entry name" value="HisK_dim/P_sf"/>
</dbReference>
<dbReference type="Pfam" id="PF00072">
    <property type="entry name" value="Response_reg"/>
    <property type="match status" value="1"/>
</dbReference>
<proteinExistence type="predicted"/>
<dbReference type="InterPro" id="IPR005467">
    <property type="entry name" value="His_kinase_dom"/>
</dbReference>
<keyword evidence="4" id="KW-0808">Transferase</keyword>
<dbReference type="InterPro" id="IPR003594">
    <property type="entry name" value="HATPase_dom"/>
</dbReference>
<dbReference type="Pfam" id="PF01590">
    <property type="entry name" value="GAF"/>
    <property type="match status" value="1"/>
</dbReference>
<dbReference type="Pfam" id="PF00512">
    <property type="entry name" value="HisKA"/>
    <property type="match status" value="1"/>
</dbReference>
<dbReference type="PANTHER" id="PTHR43047">
    <property type="entry name" value="TWO-COMPONENT HISTIDINE PROTEIN KINASE"/>
    <property type="match status" value="1"/>
</dbReference>
<dbReference type="SMART" id="SM00065">
    <property type="entry name" value="GAF"/>
    <property type="match status" value="1"/>
</dbReference>
<evidence type="ECO:0000256" key="3">
    <source>
        <dbReference type="ARBA" id="ARBA00022553"/>
    </source>
</evidence>
<dbReference type="PRINTS" id="PR00344">
    <property type="entry name" value="BCTRLSENSOR"/>
</dbReference>
<comment type="caution">
    <text evidence="9">The sequence shown here is derived from an EMBL/GenBank/DDBJ whole genome shotgun (WGS) entry which is preliminary data.</text>
</comment>
<dbReference type="OrthoDB" id="9812358at2"/>
<feature type="domain" description="Histidine kinase" evidence="7">
    <location>
        <begin position="180"/>
        <end position="399"/>
    </location>
</feature>
<dbReference type="SUPFAM" id="SSF55874">
    <property type="entry name" value="ATPase domain of HSP90 chaperone/DNA topoisomerase II/histidine kinase"/>
    <property type="match status" value="1"/>
</dbReference>
<dbReference type="EC" id="2.7.13.3" evidence="2"/>
<organism evidence="9 10">
    <name type="scientific">Pseudoalteromonas ulvae</name>
    <dbReference type="NCBI Taxonomy" id="107327"/>
    <lineage>
        <taxon>Bacteria</taxon>
        <taxon>Pseudomonadati</taxon>
        <taxon>Pseudomonadota</taxon>
        <taxon>Gammaproteobacteria</taxon>
        <taxon>Alteromonadales</taxon>
        <taxon>Pseudoalteromonadaceae</taxon>
        <taxon>Pseudoalteromonas</taxon>
    </lineage>
</organism>
<dbReference type="EMBL" id="MWPV01000002">
    <property type="protein sequence ID" value="OUL58476.1"/>
    <property type="molecule type" value="Genomic_DNA"/>
</dbReference>
<name>A0A244CSN9_PSEDV</name>
<dbReference type="Gene3D" id="3.40.50.2300">
    <property type="match status" value="1"/>
</dbReference>
<dbReference type="Proteomes" id="UP000194841">
    <property type="component" value="Unassembled WGS sequence"/>
</dbReference>
<dbReference type="SMART" id="SM00388">
    <property type="entry name" value="HisKA"/>
    <property type="match status" value="1"/>
</dbReference>
<dbReference type="RefSeq" id="WP_086743779.1">
    <property type="nucleotide sequence ID" value="NZ_MWPV01000002.1"/>
</dbReference>
<dbReference type="SUPFAM" id="SSF52172">
    <property type="entry name" value="CheY-like"/>
    <property type="match status" value="1"/>
</dbReference>